<sequence length="151" mass="17268">MKLKLLTLSVFAFFISCKSKTEKADDAKLPIQGTWQLISGTTIENGTSKTTDYSKDSRMIKIINDTHFAFLRHSTNPKDTNGFDAGGGRYTLADQEYTEHLDYYKDKNWEGKTFKFNLTLSQDTLIQKGEEKVEEAGINRVIIEKYVKVRP</sequence>
<reference evidence="1" key="1">
    <citation type="submission" date="2022-12" db="EMBL/GenBank/DDBJ databases">
        <title>Genome sequence of HCMS5-2.</title>
        <authorList>
            <person name="Woo H."/>
        </authorList>
    </citation>
    <scope>NUCLEOTIDE SEQUENCE</scope>
    <source>
        <strain evidence="1">HCMS5-2</strain>
    </source>
</reference>
<name>A0ABT4L7E8_9SPHI</name>
<proteinExistence type="predicted"/>
<protein>
    <recommendedName>
        <fullName evidence="3">Lipocalin-like domain-containing protein</fullName>
    </recommendedName>
</protein>
<dbReference type="Proteomes" id="UP001144347">
    <property type="component" value="Unassembled WGS sequence"/>
</dbReference>
<comment type="caution">
    <text evidence="1">The sequence shown here is derived from an EMBL/GenBank/DDBJ whole genome shotgun (WGS) entry which is preliminary data.</text>
</comment>
<keyword evidence="2" id="KW-1185">Reference proteome</keyword>
<dbReference type="PROSITE" id="PS51257">
    <property type="entry name" value="PROKAR_LIPOPROTEIN"/>
    <property type="match status" value="1"/>
</dbReference>
<organism evidence="1 2">
    <name type="scientific">Pedobacter punctiformis</name>
    <dbReference type="NCBI Taxonomy" id="3004097"/>
    <lineage>
        <taxon>Bacteria</taxon>
        <taxon>Pseudomonadati</taxon>
        <taxon>Bacteroidota</taxon>
        <taxon>Sphingobacteriia</taxon>
        <taxon>Sphingobacteriales</taxon>
        <taxon>Sphingobacteriaceae</taxon>
        <taxon>Pedobacter</taxon>
    </lineage>
</organism>
<evidence type="ECO:0008006" key="3">
    <source>
        <dbReference type="Google" id="ProtNLM"/>
    </source>
</evidence>
<dbReference type="EMBL" id="JAPWGM010000002">
    <property type="protein sequence ID" value="MCZ4243848.1"/>
    <property type="molecule type" value="Genomic_DNA"/>
</dbReference>
<gene>
    <name evidence="1" type="ORF">O0955_07495</name>
</gene>
<evidence type="ECO:0000313" key="1">
    <source>
        <dbReference type="EMBL" id="MCZ4243848.1"/>
    </source>
</evidence>
<dbReference type="Gene3D" id="2.40.128.490">
    <property type="entry name" value="Uncharacterised protein PF14869, DUF4488"/>
    <property type="match status" value="1"/>
</dbReference>
<dbReference type="RefSeq" id="WP_269426923.1">
    <property type="nucleotide sequence ID" value="NZ_JAPWGM010000002.1"/>
</dbReference>
<accession>A0ABT4L7E8</accession>
<evidence type="ECO:0000313" key="2">
    <source>
        <dbReference type="Proteomes" id="UP001144347"/>
    </source>
</evidence>